<dbReference type="Pfam" id="PF07834">
    <property type="entry name" value="RanGAP1_C"/>
    <property type="match status" value="1"/>
</dbReference>
<dbReference type="EMBL" id="CASHTH010002278">
    <property type="protein sequence ID" value="CAI8027434.1"/>
    <property type="molecule type" value="Genomic_DNA"/>
</dbReference>
<reference evidence="3" key="1">
    <citation type="submission" date="2023-03" db="EMBL/GenBank/DDBJ databases">
        <authorList>
            <person name="Steffen K."/>
            <person name="Cardenas P."/>
        </authorList>
    </citation>
    <scope>NUCLEOTIDE SEQUENCE</scope>
</reference>
<feature type="region of interest" description="Disordered" evidence="1">
    <location>
        <begin position="1"/>
        <end position="54"/>
    </location>
</feature>
<comment type="caution">
    <text evidence="3">The sequence shown here is derived from an EMBL/GenBank/DDBJ whole genome shotgun (WGS) entry which is preliminary data.</text>
</comment>
<dbReference type="Gene3D" id="1.25.40.200">
    <property type="entry name" value="Ran-GTPase activating protein 1, C-terminal domain"/>
    <property type="match status" value="1"/>
</dbReference>
<feature type="compositionally biased region" description="Acidic residues" evidence="1">
    <location>
        <begin position="36"/>
        <end position="51"/>
    </location>
</feature>
<evidence type="ECO:0000259" key="2">
    <source>
        <dbReference type="Pfam" id="PF07834"/>
    </source>
</evidence>
<feature type="domain" description="Ran-GTPase activating protein 1 C-terminal" evidence="2">
    <location>
        <begin position="37"/>
        <end position="195"/>
    </location>
</feature>
<dbReference type="GO" id="GO:0007165">
    <property type="term" value="P:signal transduction"/>
    <property type="evidence" value="ECO:0007669"/>
    <property type="project" value="InterPro"/>
</dbReference>
<dbReference type="InterPro" id="IPR009109">
    <property type="entry name" value="Ran_GTPase_activating_1_C"/>
</dbReference>
<dbReference type="AlphaFoldDB" id="A0AA35SD07"/>
<dbReference type="SUPFAM" id="SSF69099">
    <property type="entry name" value="Ran-GTPase activating protein 1 (RanGAP1), C-terminal domain"/>
    <property type="match status" value="1"/>
</dbReference>
<name>A0AA35SD07_GEOBA</name>
<dbReference type="InterPro" id="IPR036720">
    <property type="entry name" value="RanGAP1_C_sf"/>
</dbReference>
<gene>
    <name evidence="3" type="ORF">GBAR_LOCUS15699</name>
</gene>
<evidence type="ECO:0000313" key="3">
    <source>
        <dbReference type="EMBL" id="CAI8027434.1"/>
    </source>
</evidence>
<accession>A0AA35SD07</accession>
<dbReference type="Proteomes" id="UP001174909">
    <property type="component" value="Unassembled WGS sequence"/>
</dbReference>
<keyword evidence="4" id="KW-1185">Reference proteome</keyword>
<feature type="compositionally biased region" description="Basic and acidic residues" evidence="1">
    <location>
        <begin position="1"/>
        <end position="18"/>
    </location>
</feature>
<organism evidence="3 4">
    <name type="scientific">Geodia barretti</name>
    <name type="common">Barrett's horny sponge</name>
    <dbReference type="NCBI Taxonomy" id="519541"/>
    <lineage>
        <taxon>Eukaryota</taxon>
        <taxon>Metazoa</taxon>
        <taxon>Porifera</taxon>
        <taxon>Demospongiae</taxon>
        <taxon>Heteroscleromorpha</taxon>
        <taxon>Tetractinellida</taxon>
        <taxon>Astrophorina</taxon>
        <taxon>Geodiidae</taxon>
        <taxon>Geodia</taxon>
    </lineage>
</organism>
<protein>
    <submittedName>
        <fullName evidence="3">Ran GTPase-activating protein 1</fullName>
    </submittedName>
</protein>
<proteinExistence type="predicted"/>
<evidence type="ECO:0000256" key="1">
    <source>
        <dbReference type="SAM" id="MobiDB-lite"/>
    </source>
</evidence>
<evidence type="ECO:0000313" key="4">
    <source>
        <dbReference type="Proteomes" id="UP001174909"/>
    </source>
</evidence>
<feature type="compositionally biased region" description="Acidic residues" evidence="1">
    <location>
        <begin position="19"/>
        <end position="29"/>
    </location>
</feature>
<sequence>MMRERKEMMMRERAKDDEKEGEEEEEEEGEGKGEEGEGEEEGEGSQGEPEEVDKVSVEEYLRDPSSENLLGLGGARAELVAGTLGVSLSGEEAGRMYVKIASCYSDSMSPELKSALEETIDAVVGPVCEAGKTALLLNEILVQVGLLKSEDKSFVPVKNIEGPVLALTHIVRQNYFPRNCRDTLISFIQKPHQGLIATRPKVLQVLYAS</sequence>
<dbReference type="GO" id="GO:0005096">
    <property type="term" value="F:GTPase activator activity"/>
    <property type="evidence" value="ECO:0007669"/>
    <property type="project" value="InterPro"/>
</dbReference>